<evidence type="ECO:0000313" key="1">
    <source>
        <dbReference type="EMBL" id="GAQ89292.1"/>
    </source>
</evidence>
<accession>A0A1Y1IGV5</accession>
<dbReference type="GO" id="GO:0034256">
    <property type="term" value="F:chlorophyll(ide) b reductase activity"/>
    <property type="evidence" value="ECO:0000318"/>
    <property type="project" value="GO_Central"/>
</dbReference>
<dbReference type="STRING" id="105231.A0A1Y1IGV5"/>
<dbReference type="Proteomes" id="UP000054558">
    <property type="component" value="Unassembled WGS sequence"/>
</dbReference>
<dbReference type="CDD" id="cd05233">
    <property type="entry name" value="SDR_c"/>
    <property type="match status" value="1"/>
</dbReference>
<dbReference type="AlphaFoldDB" id="A0A1Y1IGV5"/>
<evidence type="ECO:0000313" key="2">
    <source>
        <dbReference type="Proteomes" id="UP000054558"/>
    </source>
</evidence>
<protein>
    <submittedName>
        <fullName evidence="1">Uncharacterized protein</fullName>
    </submittedName>
</protein>
<dbReference type="Pfam" id="PF00106">
    <property type="entry name" value="adh_short"/>
    <property type="match status" value="1"/>
</dbReference>
<dbReference type="PANTHER" id="PTHR24314:SF26">
    <property type="match status" value="1"/>
</dbReference>
<proteinExistence type="predicted"/>
<dbReference type="PRINTS" id="PR00081">
    <property type="entry name" value="GDHRDH"/>
</dbReference>
<dbReference type="InterPro" id="IPR052625">
    <property type="entry name" value="Chl_b_Red"/>
</dbReference>
<dbReference type="PANTHER" id="PTHR24314">
    <property type="entry name" value="NON-SPECIFIC LIPID TRANSFER PROTEIN-RELATED"/>
    <property type="match status" value="1"/>
</dbReference>
<reference evidence="1 2" key="1">
    <citation type="journal article" date="2014" name="Nat. Commun.">
        <title>Klebsormidium flaccidum genome reveals primary factors for plant terrestrial adaptation.</title>
        <authorList>
            <person name="Hori K."/>
            <person name="Maruyama F."/>
            <person name="Fujisawa T."/>
            <person name="Togashi T."/>
            <person name="Yamamoto N."/>
            <person name="Seo M."/>
            <person name="Sato S."/>
            <person name="Yamada T."/>
            <person name="Mori H."/>
            <person name="Tajima N."/>
            <person name="Moriyama T."/>
            <person name="Ikeuchi M."/>
            <person name="Watanabe M."/>
            <person name="Wada H."/>
            <person name="Kobayashi K."/>
            <person name="Saito M."/>
            <person name="Masuda T."/>
            <person name="Sasaki-Sekimoto Y."/>
            <person name="Mashiguchi K."/>
            <person name="Awai K."/>
            <person name="Shimojima M."/>
            <person name="Masuda S."/>
            <person name="Iwai M."/>
            <person name="Nobusawa T."/>
            <person name="Narise T."/>
            <person name="Kondo S."/>
            <person name="Saito H."/>
            <person name="Sato R."/>
            <person name="Murakawa M."/>
            <person name="Ihara Y."/>
            <person name="Oshima-Yamada Y."/>
            <person name="Ohtaka K."/>
            <person name="Satoh M."/>
            <person name="Sonobe K."/>
            <person name="Ishii M."/>
            <person name="Ohtani R."/>
            <person name="Kanamori-Sato M."/>
            <person name="Honoki R."/>
            <person name="Miyazaki D."/>
            <person name="Mochizuki H."/>
            <person name="Umetsu J."/>
            <person name="Higashi K."/>
            <person name="Shibata D."/>
            <person name="Kamiya Y."/>
            <person name="Sato N."/>
            <person name="Nakamura Y."/>
            <person name="Tabata S."/>
            <person name="Ida S."/>
            <person name="Kurokawa K."/>
            <person name="Ohta H."/>
        </authorList>
    </citation>
    <scope>NUCLEOTIDE SEQUENCE [LARGE SCALE GENOMIC DNA]</scope>
    <source>
        <strain evidence="1 2">NIES-2285</strain>
    </source>
</reference>
<dbReference type="GO" id="GO:0010304">
    <property type="term" value="P:PSII associated light-harvesting complex II catabolic process"/>
    <property type="evidence" value="ECO:0000318"/>
    <property type="project" value="GO_Central"/>
</dbReference>
<dbReference type="OrthoDB" id="3592703at2759"/>
<organism evidence="1 2">
    <name type="scientific">Klebsormidium nitens</name>
    <name type="common">Green alga</name>
    <name type="synonym">Ulothrix nitens</name>
    <dbReference type="NCBI Taxonomy" id="105231"/>
    <lineage>
        <taxon>Eukaryota</taxon>
        <taxon>Viridiplantae</taxon>
        <taxon>Streptophyta</taxon>
        <taxon>Klebsormidiophyceae</taxon>
        <taxon>Klebsormidiales</taxon>
        <taxon>Klebsormidiaceae</taxon>
        <taxon>Klebsormidium</taxon>
    </lineage>
</organism>
<dbReference type="EMBL" id="DF237457">
    <property type="protein sequence ID" value="GAQ89292.1"/>
    <property type="molecule type" value="Genomic_DNA"/>
</dbReference>
<dbReference type="SUPFAM" id="SSF51735">
    <property type="entry name" value="NAD(P)-binding Rossmann-fold domains"/>
    <property type="match status" value="1"/>
</dbReference>
<gene>
    <name evidence="1" type="ORF">KFL_005080010</name>
</gene>
<dbReference type="InterPro" id="IPR036291">
    <property type="entry name" value="NAD(P)-bd_dom_sf"/>
</dbReference>
<sequence>MLRKSLWGFSWGGLKQDHQILLPGHTGIWQGASQRHNAGPTRLQSRTCFRASLSSATPSGVVVTGASKGLGFALAQEFLKQGDNLVICSRTQEGVDKAVASLRGLENASGGRVHGLKCNVGAAEDVEKLSVFAQEKLGTVHIWLNNAGQVTSKRLLADVPIDEIQSAVSCNVLGSLFGSRAAVQLMREQPGAREGPPQYHILNFGFTDFGVKNTKSATTHKATKSSLMWLTRALLDELKEAGLLGIGVHNCSPGMVLTDLLLKDSTPSARRFFNALAEEPETVAAGLVPKIKELSLRDASVNYLTPFGAVSKIVTGLPQIVQGGRFFDKEGKRVQQPGAEYAENGVRVQLSEKVSAPELHEERTQVY</sequence>
<dbReference type="InterPro" id="IPR002347">
    <property type="entry name" value="SDR_fam"/>
</dbReference>
<dbReference type="GO" id="GO:0015996">
    <property type="term" value="P:chlorophyll catabolic process"/>
    <property type="evidence" value="ECO:0000318"/>
    <property type="project" value="GO_Central"/>
</dbReference>
<dbReference type="OMA" id="RVCICGR"/>
<dbReference type="Gene3D" id="3.40.50.720">
    <property type="entry name" value="NAD(P)-binding Rossmann-like Domain"/>
    <property type="match status" value="1"/>
</dbReference>
<name>A0A1Y1IGV5_KLENI</name>
<keyword evidence="2" id="KW-1185">Reference proteome</keyword>